<dbReference type="RefSeq" id="WP_202989862.1">
    <property type="nucleotide sequence ID" value="NZ_JAENHO010000001.1"/>
</dbReference>
<dbReference type="SUPFAM" id="SSF51445">
    <property type="entry name" value="(Trans)glycosidases"/>
    <property type="match status" value="1"/>
</dbReference>
<evidence type="ECO:0000256" key="1">
    <source>
        <dbReference type="ARBA" id="ARBA00000681"/>
    </source>
</evidence>
<keyword evidence="7 10" id="KW-0326">Glycosidase</keyword>
<dbReference type="EC" id="3.2.1.8" evidence="10"/>
<evidence type="ECO:0000313" key="15">
    <source>
        <dbReference type="Proteomes" id="UP000598996"/>
    </source>
</evidence>
<dbReference type="SUPFAM" id="SSF49384">
    <property type="entry name" value="Carbohydrate-binding domain"/>
    <property type="match status" value="1"/>
</dbReference>
<dbReference type="Gene3D" id="2.60.40.290">
    <property type="match status" value="1"/>
</dbReference>
<evidence type="ECO:0000256" key="9">
    <source>
        <dbReference type="PROSITE-ProRule" id="PRU10061"/>
    </source>
</evidence>
<sequence length="448" mass="46380">MSPRITRRRLVLAAAAASTVIAASVAVIGTAEAASTLGASAAQSGRYFGAAIAAGRLGDSTYTRILNTEFNSVTPENEMKWDATEPQQGRFSFTNGDRILNQGLSNGSKVRGHALLWHAQQPGWAQSLSGTALRNAAINHVTQVAAHYKGKIYAWDVVNEAFADGGSGARRDSNLQRTGNDWIEAAFRAARAADPAAKLCYNDYNTDGINAKSTGIYNMVRDFKSRGVPIDCVGFQSHLGTGIDSSYQANLQRFADLGVDVQITELDVAQGGNQANIYATVTKACLAVSRCTGITVWGIRDTDSWRGGENPLLFDGSGNKKAAYTSVLNALNAGGTTTPPTTTPPTTNPPTGGACSATVTLNSWNGGYVANVRVTAGSAAVNGWTVTTTLPSGSAITGVWSATNTGTSGAVSFRNVAYNGQVPAGGSTEFGFQGTGTGPGTSLACAAA</sequence>
<dbReference type="InterPro" id="IPR008965">
    <property type="entry name" value="CBM2/CBM3_carb-bd_dom_sf"/>
</dbReference>
<comment type="caution">
    <text evidence="14">The sequence shown here is derived from an EMBL/GenBank/DDBJ whole genome shotgun (WGS) entry which is preliminary data.</text>
</comment>
<dbReference type="Pfam" id="PF00553">
    <property type="entry name" value="CBM_2"/>
    <property type="match status" value="1"/>
</dbReference>
<evidence type="ECO:0000259" key="13">
    <source>
        <dbReference type="PROSITE" id="PS51760"/>
    </source>
</evidence>
<keyword evidence="4 11" id="KW-0732">Signal</keyword>
<feature type="domain" description="GH10" evidence="13">
    <location>
        <begin position="31"/>
        <end position="330"/>
    </location>
</feature>
<feature type="chain" id="PRO_5046704157" description="Beta-xylanase" evidence="11">
    <location>
        <begin position="34"/>
        <end position="448"/>
    </location>
</feature>
<dbReference type="InterPro" id="IPR017853">
    <property type="entry name" value="GH"/>
</dbReference>
<accession>A0ABS1VJ90</accession>
<reference evidence="14 15" key="1">
    <citation type="submission" date="2021-01" db="EMBL/GenBank/DDBJ databases">
        <title>Actinoplanes sp. nov. LDG1-01 isolated from lichen.</title>
        <authorList>
            <person name="Saeng-In P."/>
            <person name="Phongsopitanun W."/>
            <person name="Kanchanasin P."/>
            <person name="Yuki M."/>
            <person name="Kudo T."/>
            <person name="Ohkuma M."/>
            <person name="Tanasupawat S."/>
        </authorList>
    </citation>
    <scope>NUCLEOTIDE SEQUENCE [LARGE SCALE GENOMIC DNA]</scope>
    <source>
        <strain evidence="14 15">LDG1-01</strain>
    </source>
</reference>
<comment type="catalytic activity">
    <reaction evidence="1 10">
        <text>Endohydrolysis of (1-&gt;4)-beta-D-xylosidic linkages in xylans.</text>
        <dbReference type="EC" id="3.2.1.8"/>
    </reaction>
</comment>
<dbReference type="InterPro" id="IPR012291">
    <property type="entry name" value="CBM2_carb-bd_dom_sf"/>
</dbReference>
<dbReference type="InterPro" id="IPR006311">
    <property type="entry name" value="TAT_signal"/>
</dbReference>
<dbReference type="PANTHER" id="PTHR31490:SF88">
    <property type="entry name" value="BETA-XYLANASE"/>
    <property type="match status" value="1"/>
</dbReference>
<evidence type="ECO:0000256" key="4">
    <source>
        <dbReference type="ARBA" id="ARBA00022729"/>
    </source>
</evidence>
<name>A0ABS1VJ90_9ACTN</name>
<dbReference type="Gene3D" id="3.20.20.80">
    <property type="entry name" value="Glycosidases"/>
    <property type="match status" value="1"/>
</dbReference>
<keyword evidence="6 10" id="KW-0119">Carbohydrate metabolism</keyword>
<evidence type="ECO:0000259" key="12">
    <source>
        <dbReference type="PROSITE" id="PS51173"/>
    </source>
</evidence>
<dbReference type="SMART" id="SM00637">
    <property type="entry name" value="CBD_II"/>
    <property type="match status" value="1"/>
</dbReference>
<comment type="similarity">
    <text evidence="2 10">Belongs to the glycosyl hydrolase 10 (cellulase F) family.</text>
</comment>
<feature type="signal peptide" evidence="11">
    <location>
        <begin position="1"/>
        <end position="33"/>
    </location>
</feature>
<keyword evidence="5 10" id="KW-0378">Hydrolase</keyword>
<keyword evidence="15" id="KW-1185">Reference proteome</keyword>
<keyword evidence="3" id="KW-0858">Xylan degradation</keyword>
<dbReference type="InterPro" id="IPR001919">
    <property type="entry name" value="CBD2"/>
</dbReference>
<evidence type="ECO:0000256" key="2">
    <source>
        <dbReference type="ARBA" id="ARBA00007495"/>
    </source>
</evidence>
<dbReference type="PROSITE" id="PS00591">
    <property type="entry name" value="GH10_1"/>
    <property type="match status" value="1"/>
</dbReference>
<evidence type="ECO:0000256" key="7">
    <source>
        <dbReference type="ARBA" id="ARBA00023295"/>
    </source>
</evidence>
<keyword evidence="8 10" id="KW-0624">Polysaccharide degradation</keyword>
<evidence type="ECO:0000256" key="5">
    <source>
        <dbReference type="ARBA" id="ARBA00022801"/>
    </source>
</evidence>
<protein>
    <recommendedName>
        <fullName evidence="10">Beta-xylanase</fullName>
        <ecNumber evidence="10">3.2.1.8</ecNumber>
    </recommendedName>
</protein>
<evidence type="ECO:0000256" key="6">
    <source>
        <dbReference type="ARBA" id="ARBA00023277"/>
    </source>
</evidence>
<evidence type="ECO:0000256" key="10">
    <source>
        <dbReference type="RuleBase" id="RU361174"/>
    </source>
</evidence>
<dbReference type="InterPro" id="IPR001000">
    <property type="entry name" value="GH10_dom"/>
</dbReference>
<dbReference type="SMART" id="SM00633">
    <property type="entry name" value="Glyco_10"/>
    <property type="match status" value="1"/>
</dbReference>
<gene>
    <name evidence="14" type="ORF">JKJ07_04255</name>
</gene>
<evidence type="ECO:0000256" key="11">
    <source>
        <dbReference type="SAM" id="SignalP"/>
    </source>
</evidence>
<proteinExistence type="inferred from homology"/>
<evidence type="ECO:0000313" key="14">
    <source>
        <dbReference type="EMBL" id="MBL7253516.1"/>
    </source>
</evidence>
<feature type="domain" description="CBM2" evidence="12">
    <location>
        <begin position="348"/>
        <end position="448"/>
    </location>
</feature>
<dbReference type="PROSITE" id="PS51760">
    <property type="entry name" value="GH10_2"/>
    <property type="match status" value="1"/>
</dbReference>
<feature type="active site" description="Nucleophile" evidence="9">
    <location>
        <position position="265"/>
    </location>
</feature>
<dbReference type="PRINTS" id="PR00134">
    <property type="entry name" value="GLHYDRLASE10"/>
</dbReference>
<dbReference type="InterPro" id="IPR031158">
    <property type="entry name" value="GH10_AS"/>
</dbReference>
<dbReference type="PROSITE" id="PS51173">
    <property type="entry name" value="CBM2"/>
    <property type="match status" value="1"/>
</dbReference>
<evidence type="ECO:0000256" key="8">
    <source>
        <dbReference type="ARBA" id="ARBA00023326"/>
    </source>
</evidence>
<dbReference type="PANTHER" id="PTHR31490">
    <property type="entry name" value="GLYCOSYL HYDROLASE"/>
    <property type="match status" value="1"/>
</dbReference>
<dbReference type="Proteomes" id="UP000598996">
    <property type="component" value="Unassembled WGS sequence"/>
</dbReference>
<dbReference type="InterPro" id="IPR044846">
    <property type="entry name" value="GH10"/>
</dbReference>
<organism evidence="14 15">
    <name type="scientific">Paractinoplanes lichenicola</name>
    <dbReference type="NCBI Taxonomy" id="2802976"/>
    <lineage>
        <taxon>Bacteria</taxon>
        <taxon>Bacillati</taxon>
        <taxon>Actinomycetota</taxon>
        <taxon>Actinomycetes</taxon>
        <taxon>Micromonosporales</taxon>
        <taxon>Micromonosporaceae</taxon>
        <taxon>Paractinoplanes</taxon>
    </lineage>
</organism>
<dbReference type="EMBL" id="JAENHO010000001">
    <property type="protein sequence ID" value="MBL7253516.1"/>
    <property type="molecule type" value="Genomic_DNA"/>
</dbReference>
<evidence type="ECO:0000256" key="3">
    <source>
        <dbReference type="ARBA" id="ARBA00022651"/>
    </source>
</evidence>
<dbReference type="Pfam" id="PF00331">
    <property type="entry name" value="Glyco_hydro_10"/>
    <property type="match status" value="1"/>
</dbReference>
<dbReference type="PROSITE" id="PS51318">
    <property type="entry name" value="TAT"/>
    <property type="match status" value="1"/>
</dbReference>